<feature type="compositionally biased region" description="Low complexity" evidence="1">
    <location>
        <begin position="185"/>
        <end position="205"/>
    </location>
</feature>
<dbReference type="Proteomes" id="UP000078576">
    <property type="component" value="Unassembled WGS sequence"/>
</dbReference>
<evidence type="ECO:0000313" key="2">
    <source>
        <dbReference type="EMBL" id="KUI54384.1"/>
    </source>
</evidence>
<accession>A0A194URW8</accession>
<proteinExistence type="predicted"/>
<dbReference type="OrthoDB" id="5192092at2759"/>
<keyword evidence="3" id="KW-1185">Reference proteome</keyword>
<protein>
    <submittedName>
        <fullName evidence="2">Uncharacterized protein</fullName>
    </submittedName>
</protein>
<name>A0A194URW8_CYTMA</name>
<organism evidence="2 3">
    <name type="scientific">Cytospora mali</name>
    <name type="common">Apple Valsa canker fungus</name>
    <name type="synonym">Valsa mali</name>
    <dbReference type="NCBI Taxonomy" id="578113"/>
    <lineage>
        <taxon>Eukaryota</taxon>
        <taxon>Fungi</taxon>
        <taxon>Dikarya</taxon>
        <taxon>Ascomycota</taxon>
        <taxon>Pezizomycotina</taxon>
        <taxon>Sordariomycetes</taxon>
        <taxon>Sordariomycetidae</taxon>
        <taxon>Diaporthales</taxon>
        <taxon>Cytosporaceae</taxon>
        <taxon>Cytospora</taxon>
    </lineage>
</organism>
<gene>
    <name evidence="2" type="ORF">VP1G_01795</name>
</gene>
<feature type="region of interest" description="Disordered" evidence="1">
    <location>
        <begin position="183"/>
        <end position="212"/>
    </location>
</feature>
<sequence length="212" mass="22855">MSPRPTIKLDTPVTYRVYLSHRLPPNKKSGTAVGPICNCRTAWAVQVPKSQQHLALRQTLAQAASKMVAGHHALPPDSFSVVVDRAVVLYRHARAAGDQNLPGVDIRDDECWAEAEEAARFWTGHGLAVPVWVEFYARTPPDRAHSFTLPGRAPPGPKGNEIAVHQALANEEAQIRQVRVPLTPTGTVTTVGGSTSSESGHSSTGSEDDDET</sequence>
<dbReference type="EMBL" id="KN714673">
    <property type="protein sequence ID" value="KUI54384.1"/>
    <property type="molecule type" value="Genomic_DNA"/>
</dbReference>
<dbReference type="AlphaFoldDB" id="A0A194URW8"/>
<evidence type="ECO:0000256" key="1">
    <source>
        <dbReference type="SAM" id="MobiDB-lite"/>
    </source>
</evidence>
<reference evidence="3" key="1">
    <citation type="submission" date="2014-12" db="EMBL/GenBank/DDBJ databases">
        <title>Genome Sequence of Valsa Canker Pathogens Uncovers a Specific Adaption of Colonization on Woody Bark.</title>
        <authorList>
            <person name="Yin Z."/>
            <person name="Liu H."/>
            <person name="Gao X."/>
            <person name="Li Z."/>
            <person name="Song N."/>
            <person name="Ke X."/>
            <person name="Dai Q."/>
            <person name="Wu Y."/>
            <person name="Sun Y."/>
            <person name="Xu J.-R."/>
            <person name="Kang Z.K."/>
            <person name="Wang L."/>
            <person name="Huang L."/>
        </authorList>
    </citation>
    <scope>NUCLEOTIDE SEQUENCE [LARGE SCALE GENOMIC DNA]</scope>
    <source>
        <strain evidence="3">SXYL134</strain>
    </source>
</reference>
<evidence type="ECO:0000313" key="3">
    <source>
        <dbReference type="Proteomes" id="UP000078576"/>
    </source>
</evidence>